<reference evidence="1" key="2">
    <citation type="submission" date="2021-02" db="EMBL/GenBank/DDBJ databases">
        <authorList>
            <person name="Kimball J.A."/>
            <person name="Haas M.W."/>
            <person name="Macchietto M."/>
            <person name="Kono T."/>
            <person name="Duquette J."/>
            <person name="Shao M."/>
        </authorList>
    </citation>
    <scope>NUCLEOTIDE SEQUENCE</scope>
    <source>
        <tissue evidence="1">Fresh leaf tissue</tissue>
    </source>
</reference>
<comment type="caution">
    <text evidence="1">The sequence shown here is derived from an EMBL/GenBank/DDBJ whole genome shotgun (WGS) entry which is preliminary data.</text>
</comment>
<proteinExistence type="predicted"/>
<keyword evidence="2" id="KW-1185">Reference proteome</keyword>
<name>A0A8J5RSV2_ZIZPA</name>
<evidence type="ECO:0000313" key="1">
    <source>
        <dbReference type="EMBL" id="KAG8053662.1"/>
    </source>
</evidence>
<dbReference type="AlphaFoldDB" id="A0A8J5RSV2"/>
<organism evidence="1 2">
    <name type="scientific">Zizania palustris</name>
    <name type="common">Northern wild rice</name>
    <dbReference type="NCBI Taxonomy" id="103762"/>
    <lineage>
        <taxon>Eukaryota</taxon>
        <taxon>Viridiplantae</taxon>
        <taxon>Streptophyta</taxon>
        <taxon>Embryophyta</taxon>
        <taxon>Tracheophyta</taxon>
        <taxon>Spermatophyta</taxon>
        <taxon>Magnoliopsida</taxon>
        <taxon>Liliopsida</taxon>
        <taxon>Poales</taxon>
        <taxon>Poaceae</taxon>
        <taxon>BOP clade</taxon>
        <taxon>Oryzoideae</taxon>
        <taxon>Oryzeae</taxon>
        <taxon>Zizaniinae</taxon>
        <taxon>Zizania</taxon>
    </lineage>
</organism>
<reference evidence="1" key="1">
    <citation type="journal article" date="2021" name="bioRxiv">
        <title>Whole Genome Assembly and Annotation of Northern Wild Rice, Zizania palustris L., Supports a Whole Genome Duplication in the Zizania Genus.</title>
        <authorList>
            <person name="Haas M."/>
            <person name="Kono T."/>
            <person name="Macchietto M."/>
            <person name="Millas R."/>
            <person name="McGilp L."/>
            <person name="Shao M."/>
            <person name="Duquette J."/>
            <person name="Hirsch C.N."/>
            <person name="Kimball J."/>
        </authorList>
    </citation>
    <scope>NUCLEOTIDE SEQUENCE</scope>
    <source>
        <tissue evidence="1">Fresh leaf tissue</tissue>
    </source>
</reference>
<evidence type="ECO:0000313" key="2">
    <source>
        <dbReference type="Proteomes" id="UP000729402"/>
    </source>
</evidence>
<gene>
    <name evidence="1" type="ORF">GUJ93_ZPchr0001g32590</name>
</gene>
<protein>
    <submittedName>
        <fullName evidence="1">Uncharacterized protein</fullName>
    </submittedName>
</protein>
<dbReference type="EMBL" id="JAAALK010000288">
    <property type="protein sequence ID" value="KAG8053662.1"/>
    <property type="molecule type" value="Genomic_DNA"/>
</dbReference>
<dbReference type="Proteomes" id="UP000729402">
    <property type="component" value="Unassembled WGS sequence"/>
</dbReference>
<accession>A0A8J5RSV2</accession>
<sequence length="156" mass="16232">MIIHLFPPFPSKKKILACLASNGVVPVSLSGHHHDRRCRRASQLATFHRDPSTGDAARCYSGRPLRHTPVRIPSPSPRSLAAPTARFPTAISATDSGHSATTACDYCVSTTHPISHNAAALAISSNAGTTYACCPSKAVAFAVPCSCVAAAASIPD</sequence>